<protein>
    <submittedName>
        <fullName evidence="4">Cobaltochelatase subunit CobN</fullName>
        <ecNumber evidence="4">6.6.1.2</ecNumber>
    </submittedName>
</protein>
<dbReference type="CDD" id="cd10150">
    <property type="entry name" value="CobN_like"/>
    <property type="match status" value="1"/>
</dbReference>
<dbReference type="InterPro" id="IPR003672">
    <property type="entry name" value="CobN/Mg_chltase"/>
</dbReference>
<keyword evidence="2" id="KW-1133">Transmembrane helix</keyword>
<evidence type="ECO:0000313" key="5">
    <source>
        <dbReference type="Proteomes" id="UP000683428"/>
    </source>
</evidence>
<feature type="transmembrane region" description="Helical" evidence="2">
    <location>
        <begin position="20"/>
        <end position="38"/>
    </location>
</feature>
<dbReference type="PANTHER" id="PTHR44119">
    <property type="entry name" value="MAGNESIUM-CHELATASE SUBUNIT CHLH, CHLOROPLASTIC"/>
    <property type="match status" value="1"/>
</dbReference>
<dbReference type="PANTHER" id="PTHR44119:SF4">
    <property type="entry name" value="AEROBIC COBALTOCHELATASE SUBUNIT COBN"/>
    <property type="match status" value="1"/>
</dbReference>
<dbReference type="Proteomes" id="UP000683428">
    <property type="component" value="Chromosome"/>
</dbReference>
<feature type="region of interest" description="Disordered" evidence="1">
    <location>
        <begin position="1292"/>
        <end position="1328"/>
    </location>
</feature>
<dbReference type="Pfam" id="PF02514">
    <property type="entry name" value="CobN-Mg_chel"/>
    <property type="match status" value="1"/>
</dbReference>
<dbReference type="EMBL" id="CP064782">
    <property type="protein sequence ID" value="QWT48340.1"/>
    <property type="molecule type" value="Genomic_DNA"/>
</dbReference>
<proteinExistence type="predicted"/>
<keyword evidence="2" id="KW-0472">Membrane</keyword>
<evidence type="ECO:0000259" key="3">
    <source>
        <dbReference type="Pfam" id="PF02514"/>
    </source>
</evidence>
<dbReference type="KEGG" id="aiq:Azoinq_10785"/>
<feature type="transmembrane region" description="Helical" evidence="2">
    <location>
        <begin position="1345"/>
        <end position="1362"/>
    </location>
</feature>
<dbReference type="GO" id="GO:0051116">
    <property type="term" value="F:cobaltochelatase activity"/>
    <property type="evidence" value="ECO:0007669"/>
    <property type="project" value="UniProtKB-EC"/>
</dbReference>
<dbReference type="EC" id="6.6.1.2" evidence="4"/>
<keyword evidence="5" id="KW-1185">Reference proteome</keyword>
<feature type="compositionally biased region" description="Pro residues" evidence="1">
    <location>
        <begin position="1319"/>
        <end position="1328"/>
    </location>
</feature>
<name>A0A975SL58_9RHOO</name>
<reference evidence="4" key="1">
    <citation type="submission" date="2020-11" db="EMBL/GenBank/DDBJ databases">
        <title>Azospira inquinata sp. nov.</title>
        <authorList>
            <person name="Moe W.M."/>
            <person name="Mikes M.C."/>
        </authorList>
    </citation>
    <scope>NUCLEOTIDE SEQUENCE</scope>
    <source>
        <strain evidence="4">Azo-3</strain>
    </source>
</reference>
<dbReference type="NCBIfam" id="NF004644">
    <property type="entry name" value="PRK05989.2-2"/>
    <property type="match status" value="1"/>
</dbReference>
<keyword evidence="4" id="KW-0436">Ligase</keyword>
<evidence type="ECO:0000256" key="2">
    <source>
        <dbReference type="SAM" id="Phobius"/>
    </source>
</evidence>
<sequence>MLSAPSAPLRLPLPPAAHLGQWAAPLGVPLLAPLSGLFSNLKTDRLPAPLLAALLALLLGLWTALPAWAGPGAPGQHRLLFLATSQVPPGKFQTLTDIARPLGLTVQVQYVEKLAANTGPELFQGYDLVAVDSYQLDFIRSRLVRALPGLHAPLIWLYEDQPAWQGLPDDLARRLVAYYANGSRPNFNGFFRSLAAWFAHRPYLEEPAPIQFPKTGVYHPQAPGLVFAAPRDYLAWKGVNPDRHPPTVAILLHQQYIAGEQTALIDDLIRRIEAAGALPLAVYCPVMDDAALKPLLTDQGKPLADVVINTQIMLNPEGRRREFTALGLPVIQAITYRRGDGAAWAADPAGVSLMDVPFYLAQPEYAGVTDIQVAATTRQGDGRIEPLPAQAAAVVAKALNLVRLQRLPNQDKRLAVFFWNYPPGEKNLTASFLNLPASLDHTLAVLADHGYRTSAQGEKLLTAQLQRLLAPFYRHDPDTLPGLLRDNLAALLPLATYKRWFATLPPARQADLLNRWGPPEKSGMVLHRRDGDYFLIPRLQVGNLVFLPQPPRGEQWEPREIALYHSTKAAPSHFYLATYLWARQTENGFGAHALVHFGTHGSQEWLPGKERGLAVDDYPMLAVGDLPVAYPYIADDVGEAVQAKRRGRAVIISHQPPPFVPAGLHDATNRLHDLLHAWLAQEDGAVKDKLRADLYQGALDLHIDKDLGWSREQIQARFSEFVDLLHNHLHELAQTAQPLGLHTLGRSPDPTRRIATVLMMLGRPFWAAASPGDAQDEALVGNYDRLPETAPYRLLATYLADRDHDDRLSPELRTYLIQARDWYDRLDGAPELEGLLTVLDGRYLTTAYGGDPIRNPDAYPAGKNLYGFDPSRVPTPQAWAAGKEALDKLVAAHREKTGAAPRKLAFSLWSVETMRHMGILEAEAFWALGVEPVWDNGGRVTGVRLLPRSQLGRPRIDVVLSATGLYRDHFPNVMRWLAEAVRLAAQAEEKDNPVAANSRAVARRLEARGLDPAAAKSAAETRIFSSAEGLYGTGLNDATLASDSWKGKAEGDRKLAELYLSRMQYAFGADPAQWGRPNPATAAGINLYAEQLHGTEAAVLSRSSNLYGMLTTDDPYQYLGGLSLAIRHLDGKAPELYIANLRDGNSGKAEGAAQFLAKELATRQFHPGYIQGLMAEGYAGSLQMVDSLNNFWGWTAVAREIVRDDQWQEFADVYVKDKYRLGLKDWFQRENPQALGQMLERMLEAARQGYWQADPATLAQLKAEYRALAGREKMATDNRALAQFAGFGLQAPNSTTSTKAADKTHARPTPPAAGARPTPRTPVTPPPVRGMRLERVQPLAAPSPAPLAGALILLLLALGSGYRRAARDFRPLSPALPHQGDRP</sequence>
<accession>A0A975SL58</accession>
<feature type="transmembrane region" description="Helical" evidence="2">
    <location>
        <begin position="50"/>
        <end position="69"/>
    </location>
</feature>
<evidence type="ECO:0000313" key="4">
    <source>
        <dbReference type="EMBL" id="QWT48340.1"/>
    </source>
</evidence>
<organism evidence="4 5">
    <name type="scientific">Azospira inquinata</name>
    <dbReference type="NCBI Taxonomy" id="2785627"/>
    <lineage>
        <taxon>Bacteria</taxon>
        <taxon>Pseudomonadati</taxon>
        <taxon>Pseudomonadota</taxon>
        <taxon>Betaproteobacteria</taxon>
        <taxon>Rhodocyclales</taxon>
        <taxon>Rhodocyclaceae</taxon>
        <taxon>Azospira</taxon>
    </lineage>
</organism>
<evidence type="ECO:0000256" key="1">
    <source>
        <dbReference type="SAM" id="MobiDB-lite"/>
    </source>
</evidence>
<keyword evidence="2" id="KW-0812">Transmembrane</keyword>
<gene>
    <name evidence="4" type="primary">cobN</name>
    <name evidence="4" type="ORF">Azoinq_10785</name>
</gene>
<feature type="domain" description="CobN/magnesium chelatase" evidence="3">
    <location>
        <begin position="177"/>
        <end position="1257"/>
    </location>
</feature>